<name>A0A940WZY1_9GAMM</name>
<organism evidence="1 2">
    <name type="scientific">Pseudoxanthomonas helianthi</name>
    <dbReference type="NCBI Taxonomy" id="1453541"/>
    <lineage>
        <taxon>Bacteria</taxon>
        <taxon>Pseudomonadati</taxon>
        <taxon>Pseudomonadota</taxon>
        <taxon>Gammaproteobacteria</taxon>
        <taxon>Lysobacterales</taxon>
        <taxon>Lysobacteraceae</taxon>
        <taxon>Pseudoxanthomonas</taxon>
    </lineage>
</organism>
<dbReference type="GO" id="GO:0016853">
    <property type="term" value="F:isomerase activity"/>
    <property type="evidence" value="ECO:0007669"/>
    <property type="project" value="InterPro"/>
</dbReference>
<dbReference type="SUPFAM" id="SSF74650">
    <property type="entry name" value="Galactose mutarotase-like"/>
    <property type="match status" value="1"/>
</dbReference>
<dbReference type="GO" id="GO:0030246">
    <property type="term" value="F:carbohydrate binding"/>
    <property type="evidence" value="ECO:0007669"/>
    <property type="project" value="InterPro"/>
</dbReference>
<keyword evidence="2" id="KW-1185">Reference proteome</keyword>
<evidence type="ECO:0000313" key="1">
    <source>
        <dbReference type="EMBL" id="MBP3983322.1"/>
    </source>
</evidence>
<dbReference type="RefSeq" id="WP_210535178.1">
    <property type="nucleotide sequence ID" value="NZ_JAGKTC010000001.1"/>
</dbReference>
<dbReference type="InterPro" id="IPR008183">
    <property type="entry name" value="Aldose_1/G6P_1-epimerase"/>
</dbReference>
<evidence type="ECO:0000313" key="2">
    <source>
        <dbReference type="Proteomes" id="UP000673447"/>
    </source>
</evidence>
<dbReference type="InterPro" id="IPR014718">
    <property type="entry name" value="GH-type_carb-bd"/>
</dbReference>
<dbReference type="EMBL" id="JAGKTC010000001">
    <property type="protein sequence ID" value="MBP3983322.1"/>
    <property type="molecule type" value="Genomic_DNA"/>
</dbReference>
<dbReference type="AlphaFoldDB" id="A0A940WZY1"/>
<comment type="caution">
    <text evidence="1">The sequence shown here is derived from an EMBL/GenBank/DDBJ whole genome shotgun (WGS) entry which is preliminary data.</text>
</comment>
<dbReference type="Proteomes" id="UP000673447">
    <property type="component" value="Unassembled WGS sequence"/>
</dbReference>
<dbReference type="InterPro" id="IPR011013">
    <property type="entry name" value="Gal_mutarotase_sf_dom"/>
</dbReference>
<protein>
    <submittedName>
        <fullName evidence="1">Aldose epimerase</fullName>
    </submittedName>
</protein>
<dbReference type="Pfam" id="PF01263">
    <property type="entry name" value="Aldose_epim"/>
    <property type="match status" value="1"/>
</dbReference>
<sequence>MAADPSPEPRNDALAPMPPGPLSWLRRGQLEVALAPQAGGRIAQIRFAGVDWLVEPDDVAPAAIAWGCYPMVPWAGRVRGGRFDLDGRAYALPVNFGGHAIHGIGFSRPWRIDTLEADSAALSLALPHDDYWPFGGTTTQSVRLLEDRLYLELAVQAGDCAMPAVLGWHPWFRKPDRLTFAPAAMYPRDAEGIATLPRVPPVAGPWDDCFVAEGEIALARGDQRIRLQADTDHWVVYDADAHATCVEPQTGPPDAFTLAPHVLQPGQHLRLAFELAWCADDECVAARSKADHAVS</sequence>
<reference evidence="1" key="2">
    <citation type="submission" date="2021-03" db="EMBL/GenBank/DDBJ databases">
        <authorList>
            <person name="Cao W."/>
        </authorList>
    </citation>
    <scope>NUCLEOTIDE SEQUENCE</scope>
    <source>
        <strain evidence="1">110414</strain>
    </source>
</reference>
<proteinExistence type="predicted"/>
<dbReference type="GO" id="GO:0005975">
    <property type="term" value="P:carbohydrate metabolic process"/>
    <property type="evidence" value="ECO:0007669"/>
    <property type="project" value="InterPro"/>
</dbReference>
<dbReference type="Gene3D" id="2.70.98.10">
    <property type="match status" value="1"/>
</dbReference>
<gene>
    <name evidence="1" type="ORF">J5837_02705</name>
</gene>
<accession>A0A940WZY1</accession>
<reference evidence="1" key="1">
    <citation type="journal article" date="2016" name="Int. J. Syst. Evol. Microbiol.">
        <title>Pseudoxanthomonas helianthi sp. nov., isolated from roots of Jerusalem artichoke (Helianthus tuberosus).</title>
        <authorList>
            <person name="Kittiwongwattana C."/>
            <person name="Thawai C."/>
        </authorList>
    </citation>
    <scope>NUCLEOTIDE SEQUENCE</scope>
    <source>
        <strain evidence="1">110414</strain>
    </source>
</reference>